<name>A0ABW5HG24_9PSEU</name>
<accession>A0ABW5HG24</accession>
<dbReference type="RefSeq" id="WP_378309797.1">
    <property type="nucleotide sequence ID" value="NZ_JBHUKS010000026.1"/>
</dbReference>
<sequence>MGCAIAVVIVVVLVAAAVNKDADAAVTGGLNLVIWIALIGGGLWLASKAYEKNKSAIAANEKAVKDKSRAERSSRASDWQRQTREAKLPSPRHPGPVQLSLSGSVREAVSDADRARRTIREVLAALTIGVSDEARAHAEVFQPPVERLCEPGRFLQEEEDYGRYNVWWGPERTGTRPTREVVGQIKDLLVWASARKLLFSGIHPDAERLLAPVTGALGERFRELLSTRYGRADDGAGIAVLPPGEWESFLGDLHGAVVAVADGLAALPRPKLLPLMHRPQEARFKEHVSGEAMEQDLRDFLGETARLKEAALTGEWPLRFGSGWQLDGGVLDGFVTEEIRRRLAKGAEGFEFVARWSTDRLDSGSFARGYLAYVTIALDYLTEVLGNMADYKRDSAPQSGHRIEIGGDVTHSNFILNSTVRDITTVLAPVAGRDDRLAEAIEALSAAVREDPGLPDGEREELLYHVKDIAEAAAEPGEKQKRGRAKLALSAVTEAAKGGAQLAQAVTAWHDVLSKMF</sequence>
<organism evidence="3 4">
    <name type="scientific">Amycolatopsis silviterrae</name>
    <dbReference type="NCBI Taxonomy" id="1656914"/>
    <lineage>
        <taxon>Bacteria</taxon>
        <taxon>Bacillati</taxon>
        <taxon>Actinomycetota</taxon>
        <taxon>Actinomycetes</taxon>
        <taxon>Pseudonocardiales</taxon>
        <taxon>Pseudonocardiaceae</taxon>
        <taxon>Amycolatopsis</taxon>
    </lineage>
</organism>
<evidence type="ECO:0000256" key="1">
    <source>
        <dbReference type="SAM" id="MobiDB-lite"/>
    </source>
</evidence>
<gene>
    <name evidence="3" type="ORF">ACFSVL_33040</name>
</gene>
<proteinExistence type="predicted"/>
<feature type="region of interest" description="Disordered" evidence="1">
    <location>
        <begin position="67"/>
        <end position="100"/>
    </location>
</feature>
<reference evidence="4" key="1">
    <citation type="journal article" date="2019" name="Int. J. Syst. Evol. Microbiol.">
        <title>The Global Catalogue of Microorganisms (GCM) 10K type strain sequencing project: providing services to taxonomists for standard genome sequencing and annotation.</title>
        <authorList>
            <consortium name="The Broad Institute Genomics Platform"/>
            <consortium name="The Broad Institute Genome Sequencing Center for Infectious Disease"/>
            <person name="Wu L."/>
            <person name="Ma J."/>
        </authorList>
    </citation>
    <scope>NUCLEOTIDE SEQUENCE [LARGE SCALE GENOMIC DNA]</scope>
    <source>
        <strain evidence="4">CGMCC 4.7641</strain>
    </source>
</reference>
<keyword evidence="2" id="KW-0812">Transmembrane</keyword>
<keyword evidence="2" id="KW-0472">Membrane</keyword>
<evidence type="ECO:0000313" key="3">
    <source>
        <dbReference type="EMBL" id="MFD2472263.1"/>
    </source>
</evidence>
<dbReference type="Proteomes" id="UP001597483">
    <property type="component" value="Unassembled WGS sequence"/>
</dbReference>
<comment type="caution">
    <text evidence="3">The sequence shown here is derived from an EMBL/GenBank/DDBJ whole genome shotgun (WGS) entry which is preliminary data.</text>
</comment>
<evidence type="ECO:0000313" key="4">
    <source>
        <dbReference type="Proteomes" id="UP001597483"/>
    </source>
</evidence>
<feature type="transmembrane region" description="Helical" evidence="2">
    <location>
        <begin position="26"/>
        <end position="46"/>
    </location>
</feature>
<keyword evidence="4" id="KW-1185">Reference proteome</keyword>
<dbReference type="EMBL" id="JBHUKS010000026">
    <property type="protein sequence ID" value="MFD2472263.1"/>
    <property type="molecule type" value="Genomic_DNA"/>
</dbReference>
<evidence type="ECO:0000256" key="2">
    <source>
        <dbReference type="SAM" id="Phobius"/>
    </source>
</evidence>
<protein>
    <submittedName>
        <fullName evidence="3">Uncharacterized protein</fullName>
    </submittedName>
</protein>
<keyword evidence="2" id="KW-1133">Transmembrane helix</keyword>